<feature type="domain" description="Pyridine nucleotide-disulphide oxidoreductase dimerisation" evidence="12">
    <location>
        <begin position="334"/>
        <end position="440"/>
    </location>
</feature>
<reference evidence="14 15" key="1">
    <citation type="submission" date="2014-03" db="EMBL/GenBank/DDBJ databases">
        <title>Genome sequence of Mycoplasma ovipneumoniae strain 14811.</title>
        <authorList>
            <person name="Sirand-Pugnet P."/>
            <person name="Breton M."/>
            <person name="Dordet-Frisoni E."/>
            <person name="Baranowski E."/>
            <person name="Barre A."/>
            <person name="Couture C."/>
            <person name="Dupuy V."/>
            <person name="Gaurivaud P."/>
            <person name="Jacob D."/>
            <person name="Lemaitre C."/>
            <person name="Manso-Silvan L."/>
            <person name="Nikolski M."/>
            <person name="Nouvel L.-X."/>
            <person name="Poumarat F."/>
            <person name="Tardy F."/>
            <person name="Thebault P."/>
            <person name="Theil S."/>
            <person name="Citti C."/>
            <person name="Thiaucourt F."/>
            <person name="Blanchard A."/>
        </authorList>
    </citation>
    <scope>NUCLEOTIDE SEQUENCE [LARGE SCALE GENOMIC DNA]</scope>
    <source>
        <strain evidence="14 15">14811</strain>
    </source>
</reference>
<feature type="disulfide bond" description="Redox-active" evidence="10">
    <location>
        <begin position="41"/>
        <end position="46"/>
    </location>
</feature>
<keyword evidence="4 11" id="KW-0560">Oxidoreductase</keyword>
<evidence type="ECO:0000256" key="2">
    <source>
        <dbReference type="ARBA" id="ARBA00022630"/>
    </source>
</evidence>
<dbReference type="PANTHER" id="PTHR22912">
    <property type="entry name" value="DISULFIDE OXIDOREDUCTASE"/>
    <property type="match status" value="1"/>
</dbReference>
<dbReference type="GO" id="GO:0050660">
    <property type="term" value="F:flavin adenine dinucleotide binding"/>
    <property type="evidence" value="ECO:0007669"/>
    <property type="project" value="TreeGrafter"/>
</dbReference>
<dbReference type="InterPro" id="IPR050151">
    <property type="entry name" value="Class-I_Pyr_Nuc-Dis_Oxidored"/>
</dbReference>
<keyword evidence="14" id="KW-0670">Pyruvate</keyword>
<feature type="binding site" evidence="9">
    <location>
        <position position="50"/>
    </location>
    <ligand>
        <name>FAD</name>
        <dbReference type="ChEBI" id="CHEBI:57692"/>
    </ligand>
</feature>
<dbReference type="PATRIC" id="fig|1188239.3.peg.1305"/>
<dbReference type="InterPro" id="IPR012999">
    <property type="entry name" value="Pyr_OxRdtase_I_AS"/>
</dbReference>
<dbReference type="Proteomes" id="UP000020977">
    <property type="component" value="Unassembled WGS sequence"/>
</dbReference>
<dbReference type="SUPFAM" id="SSF55424">
    <property type="entry name" value="FAD/NAD-linked reductases, dimerisation (C-terminal) domain"/>
    <property type="match status" value="1"/>
</dbReference>
<keyword evidence="3 9" id="KW-0274">FAD</keyword>
<name>A0A014KVC3_9BACT</name>
<keyword evidence="5 9" id="KW-0520">NAD</keyword>
<dbReference type="GO" id="GO:0006103">
    <property type="term" value="P:2-oxoglutarate metabolic process"/>
    <property type="evidence" value="ECO:0007669"/>
    <property type="project" value="TreeGrafter"/>
</dbReference>
<evidence type="ECO:0000256" key="8">
    <source>
        <dbReference type="PIRSR" id="PIRSR000350-2"/>
    </source>
</evidence>
<dbReference type="PRINTS" id="PR00411">
    <property type="entry name" value="PNDRDTASEI"/>
</dbReference>
<comment type="caution">
    <text evidence="14">The sequence shown here is derived from an EMBL/GenBank/DDBJ whole genome shotgun (WGS) entry which is preliminary data.</text>
</comment>
<protein>
    <submittedName>
        <fullName evidence="14">Dihydrolipoyl dehydrogenase (E3 component of pyruvate complex)</fullName>
    </submittedName>
</protein>
<feature type="active site" description="Proton acceptor" evidence="8">
    <location>
        <position position="433"/>
    </location>
</feature>
<keyword evidence="9" id="KW-0547">Nucleotide-binding</keyword>
<feature type="binding site" evidence="9">
    <location>
        <position position="298"/>
    </location>
    <ligand>
        <name>FAD</name>
        <dbReference type="ChEBI" id="CHEBI:57692"/>
    </ligand>
</feature>
<dbReference type="InterPro" id="IPR023753">
    <property type="entry name" value="FAD/NAD-binding_dom"/>
</dbReference>
<feature type="binding site" evidence="9">
    <location>
        <position position="196"/>
    </location>
    <ligand>
        <name>NAD(+)</name>
        <dbReference type="ChEBI" id="CHEBI:57540"/>
    </ligand>
</feature>
<dbReference type="AlphaFoldDB" id="A0A014KVC3"/>
<evidence type="ECO:0000256" key="7">
    <source>
        <dbReference type="ARBA" id="ARBA00023284"/>
    </source>
</evidence>
<dbReference type="SUPFAM" id="SSF51905">
    <property type="entry name" value="FAD/NAD(P)-binding domain"/>
    <property type="match status" value="1"/>
</dbReference>
<feature type="binding site" evidence="9">
    <location>
        <begin position="173"/>
        <end position="180"/>
    </location>
    <ligand>
        <name>NAD(+)</name>
        <dbReference type="ChEBI" id="CHEBI:57540"/>
    </ligand>
</feature>
<dbReference type="InterPro" id="IPR016156">
    <property type="entry name" value="FAD/NAD-linked_Rdtase_dimer_sf"/>
</dbReference>
<dbReference type="eggNOG" id="COG1249">
    <property type="taxonomic scope" value="Bacteria"/>
</dbReference>
<evidence type="ECO:0000313" key="15">
    <source>
        <dbReference type="Proteomes" id="UP000020977"/>
    </source>
</evidence>
<evidence type="ECO:0000259" key="12">
    <source>
        <dbReference type="Pfam" id="PF02852"/>
    </source>
</evidence>
<dbReference type="PANTHER" id="PTHR22912:SF217">
    <property type="entry name" value="DIHYDROLIPOYL DEHYDROGENASE"/>
    <property type="match status" value="1"/>
</dbReference>
<dbReference type="PIRSF" id="PIRSF000350">
    <property type="entry name" value="Mercury_reductase_MerA"/>
    <property type="match status" value="1"/>
</dbReference>
<dbReference type="EMBL" id="JFAD01000029">
    <property type="protein sequence ID" value="EXU60936.1"/>
    <property type="molecule type" value="Genomic_DNA"/>
</dbReference>
<evidence type="ECO:0000313" key="14">
    <source>
        <dbReference type="EMBL" id="EXU60936.1"/>
    </source>
</evidence>
<gene>
    <name evidence="14" type="primary">pdhD</name>
    <name evidence="14" type="ORF">MOVI_5560</name>
</gene>
<dbReference type="GO" id="GO:0004148">
    <property type="term" value="F:dihydrolipoyl dehydrogenase (NADH) activity"/>
    <property type="evidence" value="ECO:0007669"/>
    <property type="project" value="TreeGrafter"/>
</dbReference>
<dbReference type="InterPro" id="IPR004099">
    <property type="entry name" value="Pyr_nucl-diS_OxRdtase_dimer"/>
</dbReference>
<evidence type="ECO:0000256" key="1">
    <source>
        <dbReference type="ARBA" id="ARBA00007532"/>
    </source>
</evidence>
<feature type="binding site" evidence="9">
    <location>
        <position position="259"/>
    </location>
    <ligand>
        <name>NAD(+)</name>
        <dbReference type="ChEBI" id="CHEBI:57540"/>
    </ligand>
</feature>
<evidence type="ECO:0000256" key="6">
    <source>
        <dbReference type="ARBA" id="ARBA00023157"/>
    </source>
</evidence>
<dbReference type="Gene3D" id="3.30.390.30">
    <property type="match status" value="1"/>
</dbReference>
<dbReference type="NCBIfam" id="NF004945">
    <property type="entry name" value="PRK06292.2-3"/>
    <property type="match status" value="1"/>
</dbReference>
<keyword evidence="7 11" id="KW-0676">Redox-active center</keyword>
<evidence type="ECO:0000259" key="13">
    <source>
        <dbReference type="Pfam" id="PF07992"/>
    </source>
</evidence>
<evidence type="ECO:0000256" key="4">
    <source>
        <dbReference type="ARBA" id="ARBA00023002"/>
    </source>
</evidence>
<dbReference type="InterPro" id="IPR036188">
    <property type="entry name" value="FAD/NAD-bd_sf"/>
</dbReference>
<evidence type="ECO:0000256" key="10">
    <source>
        <dbReference type="PIRSR" id="PIRSR000350-4"/>
    </source>
</evidence>
<dbReference type="Gene3D" id="3.50.50.60">
    <property type="entry name" value="FAD/NAD(P)-binding domain"/>
    <property type="match status" value="2"/>
</dbReference>
<evidence type="ECO:0000256" key="9">
    <source>
        <dbReference type="PIRSR" id="PIRSR000350-3"/>
    </source>
</evidence>
<proteinExistence type="inferred from homology"/>
<feature type="binding site" evidence="9">
    <location>
        <begin position="136"/>
        <end position="138"/>
    </location>
    <ligand>
        <name>FAD</name>
        <dbReference type="ChEBI" id="CHEBI:57692"/>
    </ligand>
</feature>
<accession>A0A014KVC3</accession>
<dbReference type="PROSITE" id="PS00076">
    <property type="entry name" value="PYRIDINE_REDOX_1"/>
    <property type="match status" value="1"/>
</dbReference>
<keyword evidence="6" id="KW-1015">Disulfide bond</keyword>
<comment type="cofactor">
    <cofactor evidence="9">
        <name>FAD</name>
        <dbReference type="ChEBI" id="CHEBI:57692"/>
    </cofactor>
    <text evidence="9">Binds 1 FAD per subunit.</text>
</comment>
<dbReference type="PRINTS" id="PR00368">
    <property type="entry name" value="FADPNR"/>
</dbReference>
<sequence length="453" mass="50189">MKKFDVAVIGGGPGGYSLAAILANNGKNVALFESNVLGGTCVNRGCIPTKTILKSAKIRQLMSNSDKYGFESSHTFNLEKVFENARNNSKKLQQAIKGALDGAGVSVFNQEAKLVSKNIIKAENNEIYADKIVLATGSRPRKIQIEGIEKANVYTSDDLILDYHDFDELTIIGGGVIALEFASFYANFDKKITIIESNNQLFGNFDESIRDAVNSIIQRDKINVITNAKVLKYETDGLLIQQGENISKHKTQNILLAVGRAVNNDSFSELNLEKYDNGVLKVNEFFQTSEENIYAIGDLNAIMMLSTSAYKHGDVVAKHILHQKSDEKFVKSNIPFAIYTNPDISFVGKSEKELESAKIEFESAQVFARNLPRAHANIDFEIGFVKINYEKNTYKILSATIFLEDSATLINQIALAISKNMTILDLQNSAFTHPTLAESVYYISRNIAFSKKS</sequence>
<evidence type="ECO:0000256" key="5">
    <source>
        <dbReference type="ARBA" id="ARBA00023027"/>
    </source>
</evidence>
<comment type="similarity">
    <text evidence="1 11">Belongs to the class-I pyridine nucleotide-disulfide oxidoreductase family.</text>
</comment>
<dbReference type="STRING" id="1188239.MOVI_5560"/>
<organism evidence="14 15">
    <name type="scientific">Mesomycoplasma ovipneumoniae 14811</name>
    <dbReference type="NCBI Taxonomy" id="1188239"/>
    <lineage>
        <taxon>Bacteria</taxon>
        <taxon>Bacillati</taxon>
        <taxon>Mycoplasmatota</taxon>
        <taxon>Mycoplasmoidales</taxon>
        <taxon>Metamycoplasmataceae</taxon>
        <taxon>Mesomycoplasma</taxon>
    </lineage>
</organism>
<evidence type="ECO:0000256" key="3">
    <source>
        <dbReference type="ARBA" id="ARBA00022827"/>
    </source>
</evidence>
<feature type="domain" description="FAD/NAD(P)-binding" evidence="13">
    <location>
        <begin position="4"/>
        <end position="313"/>
    </location>
</feature>
<dbReference type="Pfam" id="PF07992">
    <property type="entry name" value="Pyr_redox_2"/>
    <property type="match status" value="1"/>
</dbReference>
<evidence type="ECO:0000256" key="11">
    <source>
        <dbReference type="RuleBase" id="RU003691"/>
    </source>
</evidence>
<dbReference type="Pfam" id="PF02852">
    <property type="entry name" value="Pyr_redox_dim"/>
    <property type="match status" value="1"/>
</dbReference>
<keyword evidence="2 11" id="KW-0285">Flavoprotein</keyword>
<dbReference type="InterPro" id="IPR001100">
    <property type="entry name" value="Pyr_nuc-diS_OxRdtase"/>
</dbReference>
<dbReference type="RefSeq" id="WP_044284368.1">
    <property type="nucleotide sequence ID" value="NZ_JFAD01000029.1"/>
</dbReference>